<reference evidence="1 2" key="1">
    <citation type="submission" date="2024-09" db="EMBL/GenBank/DDBJ databases">
        <title>Floridaenema gen nov. (Aerosakkonemataceae, Aerosakkonematales ord. nov., Cyanobacteria) from benthic tropical and subtropical fresh waters, with the description of four new species.</title>
        <authorList>
            <person name="Moretto J.A."/>
            <person name="Berthold D.E."/>
            <person name="Lefler F.W."/>
            <person name="Huang I.-S."/>
            <person name="Laughinghouse H. IV."/>
        </authorList>
    </citation>
    <scope>NUCLEOTIDE SEQUENCE [LARGE SCALE GENOMIC DNA]</scope>
    <source>
        <strain evidence="1 2">BLCC-F167</strain>
    </source>
</reference>
<proteinExistence type="predicted"/>
<evidence type="ECO:0000313" key="2">
    <source>
        <dbReference type="Proteomes" id="UP001576780"/>
    </source>
</evidence>
<dbReference type="EMBL" id="JBHFNT010000106">
    <property type="protein sequence ID" value="MFB2835360.1"/>
    <property type="molecule type" value="Genomic_DNA"/>
</dbReference>
<keyword evidence="2" id="KW-1185">Reference proteome</keyword>
<evidence type="ECO:0000313" key="1">
    <source>
        <dbReference type="EMBL" id="MFB2835360.1"/>
    </source>
</evidence>
<name>A0ABV4WJW9_9CYAN</name>
<gene>
    <name evidence="1" type="ORF">ACE1CA_12585</name>
</gene>
<organism evidence="1 2">
    <name type="scientific">Floridaenema evergladense BLCC-F167</name>
    <dbReference type="NCBI Taxonomy" id="3153639"/>
    <lineage>
        <taxon>Bacteria</taxon>
        <taxon>Bacillati</taxon>
        <taxon>Cyanobacteriota</taxon>
        <taxon>Cyanophyceae</taxon>
        <taxon>Oscillatoriophycideae</taxon>
        <taxon>Aerosakkonematales</taxon>
        <taxon>Aerosakkonemataceae</taxon>
        <taxon>Floridanema</taxon>
        <taxon>Floridanema evergladense</taxon>
    </lineage>
</organism>
<dbReference type="Proteomes" id="UP001576780">
    <property type="component" value="Unassembled WGS sequence"/>
</dbReference>
<dbReference type="RefSeq" id="WP_413277774.1">
    <property type="nucleotide sequence ID" value="NZ_JBHFNT010000106.1"/>
</dbReference>
<sequence>MCQDKISQDPCGCCPEISVFLVESPIIIHNDNELQSIKLEQRSVSVDVQRPDETIVLNILIHDDGTQTITVYDDKVLPFIELNNQVRLVQYPNGTPIIVSLSQQDNKLKTQLGTFQQVSTPTRSAIKEQPVTVGIRF</sequence>
<accession>A0ABV4WJW9</accession>
<comment type="caution">
    <text evidence="1">The sequence shown here is derived from an EMBL/GenBank/DDBJ whole genome shotgun (WGS) entry which is preliminary data.</text>
</comment>
<protein>
    <recommendedName>
        <fullName evidence="3">DUF4384 domain-containing protein</fullName>
    </recommendedName>
</protein>
<evidence type="ECO:0008006" key="3">
    <source>
        <dbReference type="Google" id="ProtNLM"/>
    </source>
</evidence>